<dbReference type="HAMAP" id="MF_01398">
    <property type="entry name" value="ATP_synth_b_bprime"/>
    <property type="match status" value="1"/>
</dbReference>
<dbReference type="PANTHER" id="PTHR33445:SF1">
    <property type="entry name" value="ATP SYNTHASE SUBUNIT B"/>
    <property type="match status" value="1"/>
</dbReference>
<evidence type="ECO:0000256" key="3">
    <source>
        <dbReference type="ARBA" id="ARBA00022547"/>
    </source>
</evidence>
<keyword evidence="4 13" id="KW-0812">Transmembrane</keyword>
<dbReference type="GO" id="GO:0005886">
    <property type="term" value="C:plasma membrane"/>
    <property type="evidence" value="ECO:0007669"/>
    <property type="project" value="UniProtKB-SubCell"/>
</dbReference>
<dbReference type="AlphaFoldDB" id="A0A062UK69"/>
<dbReference type="Proteomes" id="UP000027190">
    <property type="component" value="Unassembled WGS sequence"/>
</dbReference>
<keyword evidence="5 13" id="KW-0375">Hydrogen ion transport</keyword>
<evidence type="ECO:0000256" key="14">
    <source>
        <dbReference type="RuleBase" id="RU003848"/>
    </source>
</evidence>
<evidence type="ECO:0000256" key="1">
    <source>
        <dbReference type="ARBA" id="ARBA00005513"/>
    </source>
</evidence>
<evidence type="ECO:0000256" key="4">
    <source>
        <dbReference type="ARBA" id="ARBA00022692"/>
    </source>
</evidence>
<dbReference type="GO" id="GO:0046933">
    <property type="term" value="F:proton-transporting ATP synthase activity, rotational mechanism"/>
    <property type="evidence" value="ECO:0007669"/>
    <property type="project" value="UniProtKB-UniRule"/>
</dbReference>
<dbReference type="EMBL" id="AWFG01000013">
    <property type="protein sequence ID" value="KCZ59654.1"/>
    <property type="molecule type" value="Genomic_DNA"/>
</dbReference>
<evidence type="ECO:0000256" key="6">
    <source>
        <dbReference type="ARBA" id="ARBA00022989"/>
    </source>
</evidence>
<keyword evidence="15" id="KW-0175">Coiled coil</keyword>
<dbReference type="eggNOG" id="COG0711">
    <property type="taxonomic scope" value="Bacteria"/>
</dbReference>
<dbReference type="RefSeq" id="WP_081812064.1">
    <property type="nucleotide sequence ID" value="NZ_AWFG01000013.1"/>
</dbReference>
<feature type="transmembrane region" description="Helical" evidence="13">
    <location>
        <begin position="39"/>
        <end position="63"/>
    </location>
</feature>
<feature type="coiled-coil region" evidence="15">
    <location>
        <begin position="80"/>
        <end position="132"/>
    </location>
</feature>
<dbReference type="InterPro" id="IPR002146">
    <property type="entry name" value="ATP_synth_b/b'su_bac/chlpt"/>
</dbReference>
<dbReference type="InterPro" id="IPR050059">
    <property type="entry name" value="ATP_synthase_B_chain"/>
</dbReference>
<reference evidence="17 18" key="1">
    <citation type="journal article" date="2014" name="Antonie Van Leeuwenhoek">
        <title>Hyphomonas beringensis sp. nov. and Hyphomonas chukchiensis sp. nov., isolated from surface seawater of the Bering Sea and Chukchi Sea.</title>
        <authorList>
            <person name="Li C."/>
            <person name="Lai Q."/>
            <person name="Li G."/>
            <person name="Dong C."/>
            <person name="Wang J."/>
            <person name="Liao Y."/>
            <person name="Shao Z."/>
        </authorList>
    </citation>
    <scope>NUCLEOTIDE SEQUENCE [LARGE SCALE GENOMIC DNA]</scope>
    <source>
        <strain evidence="17 18">BH-BN04-4</strain>
    </source>
</reference>
<keyword evidence="16" id="KW-0732">Signal</keyword>
<protein>
    <recommendedName>
        <fullName evidence="13">ATP synthase subunit b</fullName>
    </recommendedName>
    <alternativeName>
        <fullName evidence="13">ATP synthase F(0) sector subunit b</fullName>
    </alternativeName>
    <alternativeName>
        <fullName evidence="13">ATPase subunit I</fullName>
    </alternativeName>
    <alternativeName>
        <fullName evidence="13">F-type ATPase subunit b</fullName>
        <shortName evidence="13">F-ATPase subunit b</shortName>
    </alternativeName>
</protein>
<keyword evidence="13" id="KW-1003">Cell membrane</keyword>
<keyword evidence="9 13" id="KW-0066">ATP synthesis</keyword>
<comment type="subunit">
    <text evidence="13">F-type ATPases have 2 components, F(1) - the catalytic core - and F(0) - the membrane proton channel. F(1) has five subunits: alpha(3), beta(3), gamma(1), delta(1), epsilon(1). F(0) has three main subunits: a(1), b(2) and c(10-14). The alpha and beta chains form an alternating ring which encloses part of the gamma chain. F(1) is attached to F(0) by a central stalk formed by the gamma and epsilon chains, while a peripheral stalk is formed by the delta and b chains.</text>
</comment>
<evidence type="ECO:0000256" key="15">
    <source>
        <dbReference type="SAM" id="Coils"/>
    </source>
</evidence>
<comment type="subcellular location">
    <subcellularLocation>
        <location evidence="13">Cell membrane</location>
        <topology evidence="13">Single-pass membrane protein</topology>
    </subcellularLocation>
    <subcellularLocation>
        <location evidence="12">Endomembrane system</location>
        <topology evidence="12">Single-pass membrane protein</topology>
    </subcellularLocation>
</comment>
<dbReference type="GO" id="GO:0012505">
    <property type="term" value="C:endomembrane system"/>
    <property type="evidence" value="ECO:0007669"/>
    <property type="project" value="UniProtKB-SubCell"/>
</dbReference>
<dbReference type="PANTHER" id="PTHR33445">
    <property type="entry name" value="ATP SYNTHASE SUBUNIT B', CHLOROPLASTIC"/>
    <property type="match status" value="1"/>
</dbReference>
<gene>
    <name evidence="13" type="primary">atpF</name>
    <name evidence="17" type="ORF">HY30_13695</name>
</gene>
<name>A0A062UK69_9PROT</name>
<evidence type="ECO:0000256" key="9">
    <source>
        <dbReference type="ARBA" id="ARBA00023310"/>
    </source>
</evidence>
<evidence type="ECO:0000256" key="13">
    <source>
        <dbReference type="HAMAP-Rule" id="MF_01398"/>
    </source>
</evidence>
<keyword evidence="18" id="KW-1185">Reference proteome</keyword>
<feature type="signal peptide" evidence="16">
    <location>
        <begin position="1"/>
        <end position="23"/>
    </location>
</feature>
<comment type="function">
    <text evidence="10 13">F(1)F(0) ATP synthase produces ATP from ADP in the presence of a proton or sodium gradient. F-type ATPases consist of two structural domains, F(1) containing the extramembraneous catalytic core and F(0) containing the membrane proton channel, linked together by a central stalk and a peripheral stalk. During catalysis, ATP synthesis in the catalytic domain of F(1) is coupled via a rotary mechanism of the central stalk subunits to proton translocation.</text>
</comment>
<dbReference type="Pfam" id="PF00430">
    <property type="entry name" value="ATP-synt_B"/>
    <property type="match status" value="1"/>
</dbReference>
<evidence type="ECO:0000256" key="12">
    <source>
        <dbReference type="ARBA" id="ARBA00037847"/>
    </source>
</evidence>
<evidence type="ECO:0000313" key="18">
    <source>
        <dbReference type="Proteomes" id="UP000027190"/>
    </source>
</evidence>
<dbReference type="GO" id="GO:0046961">
    <property type="term" value="F:proton-transporting ATPase activity, rotational mechanism"/>
    <property type="evidence" value="ECO:0007669"/>
    <property type="project" value="TreeGrafter"/>
</dbReference>
<evidence type="ECO:0000313" key="17">
    <source>
        <dbReference type="EMBL" id="KCZ59654.1"/>
    </source>
</evidence>
<dbReference type="PATRIC" id="fig|1280947.3.peg.1068"/>
<dbReference type="CDD" id="cd06503">
    <property type="entry name" value="ATP-synt_Fo_b"/>
    <property type="match status" value="1"/>
</dbReference>
<evidence type="ECO:0000256" key="16">
    <source>
        <dbReference type="SAM" id="SignalP"/>
    </source>
</evidence>
<dbReference type="OrthoDB" id="7620372at2"/>
<organism evidence="17 18">
    <name type="scientific">Hyphomonas chukchiensis</name>
    <dbReference type="NCBI Taxonomy" id="1280947"/>
    <lineage>
        <taxon>Bacteria</taxon>
        <taxon>Pseudomonadati</taxon>
        <taxon>Pseudomonadota</taxon>
        <taxon>Alphaproteobacteria</taxon>
        <taxon>Hyphomonadales</taxon>
        <taxon>Hyphomonadaceae</taxon>
        <taxon>Hyphomonas</taxon>
    </lineage>
</organism>
<keyword evidence="6 13" id="KW-1133">Transmembrane helix</keyword>
<keyword evidence="2 13" id="KW-0813">Transport</keyword>
<keyword evidence="8 13" id="KW-0472">Membrane</keyword>
<sequence>MRTMKYLIPMSVLAASAALPALAAEEGHAAGHGEGFIGGLAYAFTDPVTFTAFLAFVVFLLIAARMGAFKTILGGLDNRASAISAELEEARNLRERAAEALALAERRQQDADKEAEAMIDQAKADAKQIMAEARKDIADRLVRREALAEARIYRAEAEATEQVRRAAADAAISAARRVLSEDNGVDQFEAAAREIDRALS</sequence>
<comment type="similarity">
    <text evidence="1 13 14">Belongs to the ATPase B chain family.</text>
</comment>
<dbReference type="STRING" id="1280947.HY30_13695"/>
<keyword evidence="3 13" id="KW-0138">CF(0)</keyword>
<evidence type="ECO:0000256" key="5">
    <source>
        <dbReference type="ARBA" id="ARBA00022781"/>
    </source>
</evidence>
<keyword evidence="7 13" id="KW-0406">Ion transport</keyword>
<feature type="chain" id="PRO_5001614645" description="ATP synthase subunit b" evidence="16">
    <location>
        <begin position="24"/>
        <end position="200"/>
    </location>
</feature>
<comment type="caution">
    <text evidence="17">The sequence shown here is derived from an EMBL/GenBank/DDBJ whole genome shotgun (WGS) entry which is preliminary data.</text>
</comment>
<evidence type="ECO:0000256" key="11">
    <source>
        <dbReference type="ARBA" id="ARBA00025614"/>
    </source>
</evidence>
<dbReference type="GO" id="GO:0045259">
    <property type="term" value="C:proton-transporting ATP synthase complex"/>
    <property type="evidence" value="ECO:0007669"/>
    <property type="project" value="UniProtKB-KW"/>
</dbReference>
<accession>A0A062UK69</accession>
<evidence type="ECO:0000256" key="10">
    <source>
        <dbReference type="ARBA" id="ARBA00025198"/>
    </source>
</evidence>
<proteinExistence type="inferred from homology"/>
<evidence type="ECO:0000256" key="8">
    <source>
        <dbReference type="ARBA" id="ARBA00023136"/>
    </source>
</evidence>
<comment type="function">
    <text evidence="11">Component of the F(0) channel, it forms part of the peripheral stalk, linking F(1) to F(0). The b'-subunit is a diverged and duplicated form of b found in plants and photosynthetic bacteria.</text>
</comment>
<evidence type="ECO:0000256" key="2">
    <source>
        <dbReference type="ARBA" id="ARBA00022448"/>
    </source>
</evidence>
<evidence type="ECO:0000256" key="7">
    <source>
        <dbReference type="ARBA" id="ARBA00023065"/>
    </source>
</evidence>